<evidence type="ECO:0000313" key="2">
    <source>
        <dbReference type="Proteomes" id="UP000886520"/>
    </source>
</evidence>
<dbReference type="Proteomes" id="UP000886520">
    <property type="component" value="Chromosome 4"/>
</dbReference>
<organism evidence="1 2">
    <name type="scientific">Adiantum capillus-veneris</name>
    <name type="common">Maidenhair fern</name>
    <dbReference type="NCBI Taxonomy" id="13818"/>
    <lineage>
        <taxon>Eukaryota</taxon>
        <taxon>Viridiplantae</taxon>
        <taxon>Streptophyta</taxon>
        <taxon>Embryophyta</taxon>
        <taxon>Tracheophyta</taxon>
        <taxon>Polypodiopsida</taxon>
        <taxon>Polypodiidae</taxon>
        <taxon>Polypodiales</taxon>
        <taxon>Pteridineae</taxon>
        <taxon>Pteridaceae</taxon>
        <taxon>Vittarioideae</taxon>
        <taxon>Adiantum</taxon>
    </lineage>
</organism>
<evidence type="ECO:0000313" key="1">
    <source>
        <dbReference type="EMBL" id="KAI5081073.1"/>
    </source>
</evidence>
<name>A0A9D4V7J7_ADICA</name>
<reference evidence="1" key="1">
    <citation type="submission" date="2021-01" db="EMBL/GenBank/DDBJ databases">
        <title>Adiantum capillus-veneris genome.</title>
        <authorList>
            <person name="Fang Y."/>
            <person name="Liao Q."/>
        </authorList>
    </citation>
    <scope>NUCLEOTIDE SEQUENCE</scope>
    <source>
        <strain evidence="1">H3</strain>
        <tissue evidence="1">Leaf</tissue>
    </source>
</reference>
<dbReference type="EMBL" id="JABFUD020000004">
    <property type="protein sequence ID" value="KAI5081073.1"/>
    <property type="molecule type" value="Genomic_DNA"/>
</dbReference>
<comment type="caution">
    <text evidence="1">The sequence shown here is derived from an EMBL/GenBank/DDBJ whole genome shotgun (WGS) entry which is preliminary data.</text>
</comment>
<dbReference type="AlphaFoldDB" id="A0A9D4V7J7"/>
<accession>A0A9D4V7J7</accession>
<proteinExistence type="predicted"/>
<gene>
    <name evidence="1" type="ORF">GOP47_0004256</name>
</gene>
<sequence>MFKELIRGCPKEKFGLWNMIVISSISQIFQWCKQWTKFPTRKGRISSRSMAKVFCLRAKSSSELPGQGRFYM</sequence>
<protein>
    <submittedName>
        <fullName evidence="1">Uncharacterized protein</fullName>
    </submittedName>
</protein>
<keyword evidence="2" id="KW-1185">Reference proteome</keyword>